<gene>
    <name evidence="4" type="ORF">DDZ18_11000</name>
</gene>
<evidence type="ECO:0000259" key="2">
    <source>
        <dbReference type="Pfam" id="PF07584"/>
    </source>
</evidence>
<dbReference type="Proteomes" id="UP000245168">
    <property type="component" value="Unassembled WGS sequence"/>
</dbReference>
<sequence length="911" mass="96414">MIAVGPLGFAAPLALLGLLALPVLWLLLRATPPVPREVLFAPLALLRRLAETPQTPKSAPLWLILFRLFIAFLIVIALARPVWRPDDSATDSSQPLLVVVDDGWASAELWPRLSADARSRLEGAAIDGRRAALVTTAPNGRSEIAFDEARLALSRLEALEPKPWGVNRGEAAQRLQAAIEAGTVPARFDTIWISDGQATGGAGDRLLAETLSEAGSLRLVAPQPDRVALGLAPVRAAADGIETSVLRAHREGARTVTLSAVGRDGRALAVFEAEFADGDAVAAASGRLPLDLRNRVSMVRIEGARSAGALQLMDDSFRRPRVGLIEPPGGEDRQPLLSDLHYVSEALSGSAETVRGPLDELIETDPAALVMVDAARTEDAALAAFVEDGGLLLRFAGPRLAARGDDLLPTPLRQGGRLFGGALAWDEPQRIGAFPDDSPFSGLTAPAEARVERQVLAEPGPALDARVWARLDDGTPLVTADRRGEGWIVLFHVTAGPDWSSLPLSGLYPSMLRRVLALAEGGGQAAPSEGAWTLERAIDGFGRFAEPSADARPIPAGEFAFATPGPDTPPGLYRLGAASQALNVVAAESILEPIARDLPGAVYETREGGAERRLAGPILAFALLLLAGDVVIALGFAGRLPRIPGLDRFAAVGLVALLAGLFADPVRAQSEGLTDAEALDRALAVRFAYIATGDAEIDRMSRAGLSGLSYEATRRSAVEPAEPRAVDIETDPILFYPLVYWPVTEDVEALSDAASEKVEAYLQSGGLIVFDTRDAGASIAREGPHPGLARLLESVDVPPLARLPDDHVLGRTFYLLDEYPGRYQGGEVWVEADPDGSSRDGTSGVVIGGADWASAWAIGEDGRPLAPVEGGPFQRELAIRFGVNLAMYALTGNYKADQVHVPAILERLGQD</sequence>
<dbReference type="Gene3D" id="3.40.50.12140">
    <property type="entry name" value="Domain of unknown function DUF4159"/>
    <property type="match status" value="1"/>
</dbReference>
<dbReference type="InterPro" id="IPR011933">
    <property type="entry name" value="Double_TM_dom"/>
</dbReference>
<reference evidence="5" key="1">
    <citation type="submission" date="2018-05" db="EMBL/GenBank/DDBJ databases">
        <authorList>
            <person name="Liu B.-T."/>
        </authorList>
    </citation>
    <scope>NUCLEOTIDE SEQUENCE [LARGE SCALE GENOMIC DNA]</scope>
    <source>
        <strain evidence="5">WD6-1</strain>
    </source>
</reference>
<keyword evidence="1" id="KW-0812">Transmembrane</keyword>
<dbReference type="Gene3D" id="3.40.50.880">
    <property type="match status" value="1"/>
</dbReference>
<dbReference type="Pfam" id="PF13709">
    <property type="entry name" value="DUF4159"/>
    <property type="match status" value="1"/>
</dbReference>
<dbReference type="InterPro" id="IPR024163">
    <property type="entry name" value="Aerotolerance_reg_N"/>
</dbReference>
<evidence type="ECO:0008006" key="6">
    <source>
        <dbReference type="Google" id="ProtNLM"/>
    </source>
</evidence>
<feature type="transmembrane region" description="Helical" evidence="1">
    <location>
        <begin position="614"/>
        <end position="637"/>
    </location>
</feature>
<keyword evidence="1" id="KW-1133">Transmembrane helix</keyword>
<dbReference type="AlphaFoldDB" id="A0A2U2BRT4"/>
<dbReference type="NCBIfam" id="TIGR02226">
    <property type="entry name" value="two_anch"/>
    <property type="match status" value="1"/>
</dbReference>
<dbReference type="RefSeq" id="WP_109253450.1">
    <property type="nucleotide sequence ID" value="NZ_QEXV01000005.1"/>
</dbReference>
<dbReference type="Pfam" id="PF07584">
    <property type="entry name" value="BatA"/>
    <property type="match status" value="1"/>
</dbReference>
<dbReference type="PANTHER" id="PTHR37464:SF1">
    <property type="entry name" value="BLL2463 PROTEIN"/>
    <property type="match status" value="1"/>
</dbReference>
<keyword evidence="5" id="KW-1185">Reference proteome</keyword>
<dbReference type="InterPro" id="IPR029062">
    <property type="entry name" value="Class_I_gatase-like"/>
</dbReference>
<dbReference type="EMBL" id="QEXV01000005">
    <property type="protein sequence ID" value="PWE16727.1"/>
    <property type="molecule type" value="Genomic_DNA"/>
</dbReference>
<evidence type="ECO:0000259" key="3">
    <source>
        <dbReference type="Pfam" id="PF13709"/>
    </source>
</evidence>
<accession>A0A2U2BRT4</accession>
<name>A0A2U2BRT4_9PROT</name>
<dbReference type="SUPFAM" id="SSF52317">
    <property type="entry name" value="Class I glutamine amidotransferase-like"/>
    <property type="match status" value="1"/>
</dbReference>
<evidence type="ECO:0000256" key="1">
    <source>
        <dbReference type="SAM" id="Phobius"/>
    </source>
</evidence>
<dbReference type="PANTHER" id="PTHR37464">
    <property type="entry name" value="BLL2463 PROTEIN"/>
    <property type="match status" value="1"/>
</dbReference>
<feature type="domain" description="DUF4159" evidence="3">
    <location>
        <begin position="686"/>
        <end position="890"/>
    </location>
</feature>
<feature type="domain" description="Aerotolerance regulator N-terminal" evidence="2">
    <location>
        <begin position="8"/>
        <end position="81"/>
    </location>
</feature>
<comment type="caution">
    <text evidence="4">The sequence shown here is derived from an EMBL/GenBank/DDBJ whole genome shotgun (WGS) entry which is preliminary data.</text>
</comment>
<proteinExistence type="predicted"/>
<organism evidence="4 5">
    <name type="scientific">Marinicauda salina</name>
    <dbReference type="NCBI Taxonomy" id="2135793"/>
    <lineage>
        <taxon>Bacteria</taxon>
        <taxon>Pseudomonadati</taxon>
        <taxon>Pseudomonadota</taxon>
        <taxon>Alphaproteobacteria</taxon>
        <taxon>Maricaulales</taxon>
        <taxon>Maricaulaceae</taxon>
        <taxon>Marinicauda</taxon>
    </lineage>
</organism>
<dbReference type="OrthoDB" id="9773014at2"/>
<protein>
    <recommendedName>
        <fullName evidence="6">DUF4159 domain-containing protein</fullName>
    </recommendedName>
</protein>
<dbReference type="CDD" id="cd03143">
    <property type="entry name" value="A4_beta-galactosidase_middle_domain"/>
    <property type="match status" value="1"/>
</dbReference>
<dbReference type="InterPro" id="IPR025297">
    <property type="entry name" value="DUF4159"/>
</dbReference>
<keyword evidence="1" id="KW-0472">Membrane</keyword>
<evidence type="ECO:0000313" key="5">
    <source>
        <dbReference type="Proteomes" id="UP000245168"/>
    </source>
</evidence>
<feature type="transmembrane region" description="Helical" evidence="1">
    <location>
        <begin position="60"/>
        <end position="79"/>
    </location>
</feature>
<evidence type="ECO:0000313" key="4">
    <source>
        <dbReference type="EMBL" id="PWE16727.1"/>
    </source>
</evidence>